<reference evidence="7 8" key="1">
    <citation type="journal article" date="2021" name="Sci. Rep.">
        <title>The genome of the diatom Chaetoceros tenuissimus carries an ancient integrated fragment of an extant virus.</title>
        <authorList>
            <person name="Hongo Y."/>
            <person name="Kimura K."/>
            <person name="Takaki Y."/>
            <person name="Yoshida Y."/>
            <person name="Baba S."/>
            <person name="Kobayashi G."/>
            <person name="Nagasaki K."/>
            <person name="Hano T."/>
            <person name="Tomaru Y."/>
        </authorList>
    </citation>
    <scope>NUCLEOTIDE SEQUENCE [LARGE SCALE GENOMIC DNA]</scope>
    <source>
        <strain evidence="7 8">NIES-3715</strain>
    </source>
</reference>
<keyword evidence="8" id="KW-1185">Reference proteome</keyword>
<evidence type="ECO:0000256" key="3">
    <source>
        <dbReference type="ARBA" id="ARBA00023098"/>
    </source>
</evidence>
<feature type="short sequence motif" description="DGA/G" evidence="4">
    <location>
        <begin position="884"/>
        <end position="886"/>
    </location>
</feature>
<proteinExistence type="predicted"/>
<feature type="region of interest" description="Disordered" evidence="5">
    <location>
        <begin position="197"/>
        <end position="218"/>
    </location>
</feature>
<dbReference type="Gene3D" id="3.40.1090.10">
    <property type="entry name" value="Cytosolic phospholipase A2 catalytic domain"/>
    <property type="match status" value="1"/>
</dbReference>
<dbReference type="GO" id="GO:0004620">
    <property type="term" value="F:phospholipase activity"/>
    <property type="evidence" value="ECO:0007669"/>
    <property type="project" value="TreeGrafter"/>
</dbReference>
<dbReference type="SUPFAM" id="SSF52151">
    <property type="entry name" value="FabD/lysophospholipase-like"/>
    <property type="match status" value="1"/>
</dbReference>
<keyword evidence="1 4" id="KW-0378">Hydrolase</keyword>
<dbReference type="GO" id="GO:0016042">
    <property type="term" value="P:lipid catabolic process"/>
    <property type="evidence" value="ECO:0007669"/>
    <property type="project" value="UniProtKB-UniRule"/>
</dbReference>
<name>A0AAD3CU01_9STRA</name>
<gene>
    <name evidence="7" type="ORF">CTEN210_08419</name>
</gene>
<dbReference type="EMBL" id="BLLK01000045">
    <property type="protein sequence ID" value="GFH51943.1"/>
    <property type="molecule type" value="Genomic_DNA"/>
</dbReference>
<dbReference type="AlphaFoldDB" id="A0AAD3CU01"/>
<evidence type="ECO:0000256" key="1">
    <source>
        <dbReference type="ARBA" id="ARBA00022801"/>
    </source>
</evidence>
<dbReference type="Proteomes" id="UP001054902">
    <property type="component" value="Unassembled WGS sequence"/>
</dbReference>
<evidence type="ECO:0000259" key="6">
    <source>
        <dbReference type="PROSITE" id="PS51635"/>
    </source>
</evidence>
<evidence type="ECO:0000256" key="4">
    <source>
        <dbReference type="PROSITE-ProRule" id="PRU01161"/>
    </source>
</evidence>
<protein>
    <recommendedName>
        <fullName evidence="6">PNPLA domain-containing protein</fullName>
    </recommendedName>
</protein>
<dbReference type="PANTHER" id="PTHR24185:SF1">
    <property type="entry name" value="CALCIUM-INDEPENDENT PHOSPHOLIPASE A2-GAMMA"/>
    <property type="match status" value="1"/>
</dbReference>
<feature type="compositionally biased region" description="Polar residues" evidence="5">
    <location>
        <begin position="201"/>
        <end position="218"/>
    </location>
</feature>
<keyword evidence="2 4" id="KW-0442">Lipid degradation</keyword>
<comment type="caution">
    <text evidence="7">The sequence shown here is derived from an EMBL/GenBank/DDBJ whole genome shotgun (WGS) entry which is preliminary data.</text>
</comment>
<feature type="active site" description="Proton acceptor" evidence="4">
    <location>
        <position position="884"/>
    </location>
</feature>
<feature type="active site" description="Nucleophile" evidence="4">
    <location>
        <position position="696"/>
    </location>
</feature>
<accession>A0AAD3CU01</accession>
<evidence type="ECO:0000256" key="2">
    <source>
        <dbReference type="ARBA" id="ARBA00022963"/>
    </source>
</evidence>
<dbReference type="GO" id="GO:0016020">
    <property type="term" value="C:membrane"/>
    <property type="evidence" value="ECO:0007669"/>
    <property type="project" value="TreeGrafter"/>
</dbReference>
<sequence>MKFSTGSFVVYLSSQYINSAFAFTTPCINDPRSPSIFYTKNRSHTTFLGVSKFEPDVDEKNISKANDKDTSVLLPAETSVSENNGDEKLTNSPSSASNLFHQVEEADENMEEDEAFDKDVKKEFVKGVTDDDEVESKGWDIFDDQQSPLDNIVKDESMIDIVDSTDKVKSEEEFAPIKAYNSLGAFLLQRKRIEESEMRKISTSNSTKPNGSKNSSTVAKENIGGVSLNQINVNATEVQREFDTALQKFANDAESTLASFMDTYNQNAVGEDSKKGSKAKKSEKKRGSNELEREKELLAIDEALIKEVDESISIVTGSGSELGKKELLKDIEILKDIPSTVSVKDSQATGIKMLPLSNPQHISRIELDMRLLSVSIASSIETIEEWTEFCKDGGGILPLLECIRDGAKEIRQGPISIRGDRYDENVISLVEQREVAFEAACKATKALRDLCVISKPFSAVVTDSILRVDSVWAQKKSKNGKDESLRNGIISDLSILLKHSADADKLYGGLGDAKTIKKLKMRGLDILNTRRQRRLGRQRCGLYVAQLLLAMSFASDKAVDRMRATSGFTDTVLSCSSYARKERVRRRWIRYPIEVMKRRLKSKKDEESIEEDPFLTAASVSQGLQGQIQGTSNQLLAAIGYNEWYPKTAGQRGLRILCLDGGGTRGITAISSMRSIVDALGGIEVCDAFDMIAGTSTGAIISFLVGLRRESSSMARKRYDNLIKRIFVKSALSTPMLLFTTATYDESPFNNVMSSILRDNSMLASRADPRVPLVFAISSKMSSTPTQLCLFRNYNYNGGEKDDAFVQSPIEAKEELGLPLKDDIYKLSGKICYDENRIYKKEDGGHGSRHPGSFRVLQRAALRATTAAPTVFKPVLMGGELYCDGGIVASNPAAVAIHEARTIFPDVPIELVVSCGTGAFTEEKSEPRIGWDGIIGQIVNSATDGEQIHHILEDILSEGSTARLGRSQKTKYFRFNPVVGGPDDFPIDGTDPAKLEELSEITTAYMNEPEQKAKLDEVVSILQCKKRGWKRIFSR</sequence>
<evidence type="ECO:0000313" key="7">
    <source>
        <dbReference type="EMBL" id="GFH51943.1"/>
    </source>
</evidence>
<feature type="short sequence motif" description="GXSXG" evidence="4">
    <location>
        <begin position="694"/>
        <end position="698"/>
    </location>
</feature>
<keyword evidence="3 4" id="KW-0443">Lipid metabolism</keyword>
<dbReference type="InterPro" id="IPR002641">
    <property type="entry name" value="PNPLA_dom"/>
</dbReference>
<dbReference type="Pfam" id="PF01734">
    <property type="entry name" value="Patatin"/>
    <property type="match status" value="1"/>
</dbReference>
<organism evidence="7 8">
    <name type="scientific">Chaetoceros tenuissimus</name>
    <dbReference type="NCBI Taxonomy" id="426638"/>
    <lineage>
        <taxon>Eukaryota</taxon>
        <taxon>Sar</taxon>
        <taxon>Stramenopiles</taxon>
        <taxon>Ochrophyta</taxon>
        <taxon>Bacillariophyta</taxon>
        <taxon>Coscinodiscophyceae</taxon>
        <taxon>Chaetocerotophycidae</taxon>
        <taxon>Chaetocerotales</taxon>
        <taxon>Chaetocerotaceae</taxon>
        <taxon>Chaetoceros</taxon>
    </lineage>
</organism>
<dbReference type="InterPro" id="IPR016035">
    <property type="entry name" value="Acyl_Trfase/lysoPLipase"/>
</dbReference>
<feature type="short sequence motif" description="GXGXXG" evidence="4">
    <location>
        <begin position="661"/>
        <end position="666"/>
    </location>
</feature>
<dbReference type="GO" id="GO:0006631">
    <property type="term" value="P:fatty acid metabolic process"/>
    <property type="evidence" value="ECO:0007669"/>
    <property type="project" value="TreeGrafter"/>
</dbReference>
<evidence type="ECO:0000313" key="8">
    <source>
        <dbReference type="Proteomes" id="UP001054902"/>
    </source>
</evidence>
<evidence type="ECO:0000256" key="5">
    <source>
        <dbReference type="SAM" id="MobiDB-lite"/>
    </source>
</evidence>
<feature type="region of interest" description="Disordered" evidence="5">
    <location>
        <begin position="268"/>
        <end position="291"/>
    </location>
</feature>
<feature type="domain" description="PNPLA" evidence="6">
    <location>
        <begin position="657"/>
        <end position="897"/>
    </location>
</feature>
<dbReference type="PROSITE" id="PS51635">
    <property type="entry name" value="PNPLA"/>
    <property type="match status" value="1"/>
</dbReference>
<dbReference type="PANTHER" id="PTHR24185">
    <property type="entry name" value="CALCIUM-INDEPENDENT PHOSPHOLIPASE A2-GAMMA"/>
    <property type="match status" value="1"/>
</dbReference>